<sequence length="528" mass="59343">MADVSTPSVATLSMIDTGSDRPEKQQKGRPEKPDEQLYKEKLAKAEREHTAAQEKLNAIKAKIELAQPQNRDSPASKKQQELRSELQSIKQQQSTFKTSRGSVQEKIAALDAQLKSRIAEQKTARSRVAFKSVDEIDREIQRLEKQVDAGTMKLVDEKKALSEISSMRKQRKGFAGFEEAEKGIQDVKAQISELKKTLDNPEAKALSQKYDEVNKEMQEIKLEQDKAYSSLSSLRDERSKIHADQQEKYSTVREIKDHFHKTKLAYREHEQELYRQKQERQKAERDAYQKEKRKTLANKKLEEASEPAYMDEILTAEGLIRYFDPSATSDGAKSLRGPSGFAAEAQRNVATSDFQGIKVSRKEDREENYFMGGGGKKGKRGKKGSSTGSPAPSTPMEGKFNLSIGVIEELAKINVEPPMNQGGVPDVVEKLKSKRNQWKIDQDRKTKDNIEKAQREIDRLEAEATEAQNSGKLPSNRRNPDSSKKPAMVNQPISGTASASAELTQEKDAAIDVTEDLRKASAEDRSET</sequence>
<evidence type="ECO:0008006" key="5">
    <source>
        <dbReference type="Google" id="ProtNLM"/>
    </source>
</evidence>
<feature type="compositionally biased region" description="Basic and acidic residues" evidence="2">
    <location>
        <begin position="267"/>
        <end position="290"/>
    </location>
</feature>
<feature type="compositionally biased region" description="Basic and acidic residues" evidence="2">
    <location>
        <begin position="504"/>
        <end position="528"/>
    </location>
</feature>
<evidence type="ECO:0000256" key="2">
    <source>
        <dbReference type="SAM" id="MobiDB-lite"/>
    </source>
</evidence>
<feature type="compositionally biased region" description="Low complexity" evidence="2">
    <location>
        <begin position="384"/>
        <end position="395"/>
    </location>
</feature>
<dbReference type="AlphaFoldDB" id="A0A8H3ECK7"/>
<feature type="compositionally biased region" description="Polar residues" evidence="2">
    <location>
        <begin position="466"/>
        <end position="477"/>
    </location>
</feature>
<dbReference type="InterPro" id="IPR039604">
    <property type="entry name" value="Bfr1"/>
</dbReference>
<evidence type="ECO:0000313" key="4">
    <source>
        <dbReference type="Proteomes" id="UP000664521"/>
    </source>
</evidence>
<name>A0A8H3ECK7_9LECA</name>
<keyword evidence="1" id="KW-0175">Coiled coil</keyword>
<feature type="region of interest" description="Disordered" evidence="2">
    <location>
        <begin position="433"/>
        <end position="528"/>
    </location>
</feature>
<feature type="compositionally biased region" description="Polar residues" evidence="2">
    <location>
        <begin position="1"/>
        <end position="16"/>
    </location>
</feature>
<feature type="region of interest" description="Disordered" evidence="2">
    <location>
        <begin position="354"/>
        <end position="399"/>
    </location>
</feature>
<evidence type="ECO:0000313" key="3">
    <source>
        <dbReference type="EMBL" id="CAF9904601.1"/>
    </source>
</evidence>
<dbReference type="Proteomes" id="UP000664521">
    <property type="component" value="Unassembled WGS sequence"/>
</dbReference>
<feature type="compositionally biased region" description="Basic and acidic residues" evidence="2">
    <location>
        <begin position="438"/>
        <end position="462"/>
    </location>
</feature>
<dbReference type="OrthoDB" id="2195113at2759"/>
<organism evidence="3 4">
    <name type="scientific">Heterodermia speciosa</name>
    <dbReference type="NCBI Taxonomy" id="116794"/>
    <lineage>
        <taxon>Eukaryota</taxon>
        <taxon>Fungi</taxon>
        <taxon>Dikarya</taxon>
        <taxon>Ascomycota</taxon>
        <taxon>Pezizomycotina</taxon>
        <taxon>Lecanoromycetes</taxon>
        <taxon>OSLEUM clade</taxon>
        <taxon>Lecanoromycetidae</taxon>
        <taxon>Caliciales</taxon>
        <taxon>Physciaceae</taxon>
        <taxon>Heterodermia</taxon>
    </lineage>
</organism>
<accession>A0A8H3ECK7</accession>
<keyword evidence="4" id="KW-1185">Reference proteome</keyword>
<comment type="caution">
    <text evidence="3">The sequence shown here is derived from an EMBL/GenBank/DDBJ whole genome shotgun (WGS) entry which is preliminary data.</text>
</comment>
<feature type="region of interest" description="Disordered" evidence="2">
    <location>
        <begin position="267"/>
        <end position="299"/>
    </location>
</feature>
<dbReference type="EMBL" id="CAJPDS010000003">
    <property type="protein sequence ID" value="CAF9904601.1"/>
    <property type="molecule type" value="Genomic_DNA"/>
</dbReference>
<feature type="region of interest" description="Disordered" evidence="2">
    <location>
        <begin position="1"/>
        <end position="103"/>
    </location>
</feature>
<gene>
    <name evidence="3" type="ORF">HETSPECPRED_004730</name>
</gene>
<feature type="coiled-coil region" evidence="1">
    <location>
        <begin position="177"/>
        <end position="223"/>
    </location>
</feature>
<proteinExistence type="predicted"/>
<dbReference type="GO" id="GO:0003729">
    <property type="term" value="F:mRNA binding"/>
    <property type="evidence" value="ECO:0007669"/>
    <property type="project" value="TreeGrafter"/>
</dbReference>
<dbReference type="GO" id="GO:0008298">
    <property type="term" value="P:intracellular mRNA localization"/>
    <property type="evidence" value="ECO:0007669"/>
    <property type="project" value="TreeGrafter"/>
</dbReference>
<feature type="compositionally biased region" description="Polar residues" evidence="2">
    <location>
        <begin position="85"/>
        <end position="102"/>
    </location>
</feature>
<feature type="compositionally biased region" description="Basic and acidic residues" evidence="2">
    <location>
        <begin position="18"/>
        <end position="52"/>
    </location>
</feature>
<reference evidence="3" key="1">
    <citation type="submission" date="2021-03" db="EMBL/GenBank/DDBJ databases">
        <authorList>
            <person name="Tagirdzhanova G."/>
        </authorList>
    </citation>
    <scope>NUCLEOTIDE SEQUENCE</scope>
</reference>
<dbReference type="PANTHER" id="PTHR31027">
    <property type="entry name" value="NUCLEAR SEGREGATION PROTEIN BFR1"/>
    <property type="match status" value="1"/>
</dbReference>
<dbReference type="GO" id="GO:0005783">
    <property type="term" value="C:endoplasmic reticulum"/>
    <property type="evidence" value="ECO:0007669"/>
    <property type="project" value="TreeGrafter"/>
</dbReference>
<dbReference type="GO" id="GO:1990904">
    <property type="term" value="C:ribonucleoprotein complex"/>
    <property type="evidence" value="ECO:0007669"/>
    <property type="project" value="TreeGrafter"/>
</dbReference>
<protein>
    <recommendedName>
        <fullName evidence="5">Nuclear segregation protein</fullName>
    </recommendedName>
</protein>
<feature type="compositionally biased region" description="Basic and acidic residues" evidence="2">
    <location>
        <begin position="74"/>
        <end position="84"/>
    </location>
</feature>
<feature type="compositionally biased region" description="Polar residues" evidence="2">
    <location>
        <begin position="491"/>
        <end position="503"/>
    </location>
</feature>
<dbReference type="GO" id="GO:0042175">
    <property type="term" value="C:nuclear outer membrane-endoplasmic reticulum membrane network"/>
    <property type="evidence" value="ECO:0007669"/>
    <property type="project" value="TreeGrafter"/>
</dbReference>
<dbReference type="PANTHER" id="PTHR31027:SF2">
    <property type="entry name" value="LEBERCILIN DOMAIN-CONTAINING PROTEIN"/>
    <property type="match status" value="1"/>
</dbReference>
<evidence type="ECO:0000256" key="1">
    <source>
        <dbReference type="SAM" id="Coils"/>
    </source>
</evidence>